<keyword evidence="2" id="KW-1185">Reference proteome</keyword>
<name>A0A7S6ZRB7_9MONO</name>
<organism evidence="1 2">
    <name type="scientific">Aedes albopictus anphevirus</name>
    <dbReference type="NCBI Taxonomy" id="2783999"/>
    <lineage>
        <taxon>Viruses</taxon>
        <taxon>Riboviria</taxon>
        <taxon>Orthornavirae</taxon>
        <taxon>Negarnaviricota</taxon>
        <taxon>Haploviricotina</taxon>
        <taxon>Monjiviricetes</taxon>
        <taxon>Mononegavirales</taxon>
        <taxon>Xinmoviridae</taxon>
        <taxon>Culivirus</taxon>
        <taxon>Culivirus dunyae</taxon>
    </lineage>
</organism>
<dbReference type="Proteomes" id="UP001237829">
    <property type="component" value="Segment"/>
</dbReference>
<proteinExistence type="predicted"/>
<sequence length="26" mass="3133">MDRSKPMIRSFFDSAGQDYCLFIYQL</sequence>
<accession>A0A7S6ZRB7</accession>
<evidence type="ECO:0000313" key="2">
    <source>
        <dbReference type="Proteomes" id="UP001237829"/>
    </source>
</evidence>
<protein>
    <submittedName>
        <fullName evidence="1">Uncharacterized protein</fullName>
    </submittedName>
</protein>
<dbReference type="EMBL" id="MW147277">
    <property type="protein sequence ID" value="QOW17627.1"/>
    <property type="molecule type" value="Viral_cRNA"/>
</dbReference>
<evidence type="ECO:0000313" key="1">
    <source>
        <dbReference type="EMBL" id="QOW17627.1"/>
    </source>
</evidence>
<reference evidence="1" key="1">
    <citation type="journal article" date="2020" name="Viruses">
        <title>A Novel Anphevirus in Aedes albopictus Mosquitoes Is Distributed Worldwide and Interacts with the Host RNA Interference Pathway.</title>
        <authorList>
            <person name="Manni M."/>
            <person name="Zdobnov E.M."/>
        </authorList>
    </citation>
    <scope>NUCLEOTIDE SEQUENCE</scope>
    <source>
        <strain evidence="1">USA</strain>
    </source>
</reference>